<dbReference type="EMBL" id="VJWL01000002">
    <property type="protein sequence ID" value="TRW48708.1"/>
    <property type="molecule type" value="Genomic_DNA"/>
</dbReference>
<dbReference type="Proteomes" id="UP000320359">
    <property type="component" value="Unassembled WGS sequence"/>
</dbReference>
<gene>
    <name evidence="5" type="ORF">FM042_06900</name>
</gene>
<evidence type="ECO:0000313" key="6">
    <source>
        <dbReference type="Proteomes" id="UP000320359"/>
    </source>
</evidence>
<comment type="caution">
    <text evidence="5">The sequence shown here is derived from an EMBL/GenBank/DDBJ whole genome shotgun (WGS) entry which is preliminary data.</text>
</comment>
<proteinExistence type="inferred from homology"/>
<reference evidence="5 6" key="1">
    <citation type="submission" date="2019-07" db="EMBL/GenBank/DDBJ databases">
        <authorList>
            <person name="Yang M."/>
            <person name="Zhao D."/>
            <person name="Xiang H."/>
        </authorList>
    </citation>
    <scope>NUCLEOTIDE SEQUENCE [LARGE SCALE GENOMIC DNA]</scope>
    <source>
        <strain evidence="5 6">IM1326</strain>
    </source>
</reference>
<feature type="domain" description="Type I restriction modification DNA specificity" evidence="4">
    <location>
        <begin position="219"/>
        <end position="393"/>
    </location>
</feature>
<name>A0A552X0X6_9GAMM</name>
<dbReference type="PANTHER" id="PTHR43140">
    <property type="entry name" value="TYPE-1 RESTRICTION ENZYME ECOKI SPECIFICITY PROTEIN"/>
    <property type="match status" value="1"/>
</dbReference>
<evidence type="ECO:0000256" key="3">
    <source>
        <dbReference type="ARBA" id="ARBA00023125"/>
    </source>
</evidence>
<dbReference type="InterPro" id="IPR051212">
    <property type="entry name" value="Type-I_RE_S_subunit"/>
</dbReference>
<dbReference type="Pfam" id="PF01420">
    <property type="entry name" value="Methylase_S"/>
    <property type="match status" value="2"/>
</dbReference>
<evidence type="ECO:0000259" key="4">
    <source>
        <dbReference type="Pfam" id="PF01420"/>
    </source>
</evidence>
<dbReference type="InterPro" id="IPR044946">
    <property type="entry name" value="Restrct_endonuc_typeI_TRD_sf"/>
</dbReference>
<dbReference type="OrthoDB" id="398435at2"/>
<dbReference type="SUPFAM" id="SSF116734">
    <property type="entry name" value="DNA methylase specificity domain"/>
    <property type="match status" value="2"/>
</dbReference>
<evidence type="ECO:0000256" key="2">
    <source>
        <dbReference type="ARBA" id="ARBA00022747"/>
    </source>
</evidence>
<accession>A0A552X0X6</accession>
<dbReference type="GO" id="GO:0009307">
    <property type="term" value="P:DNA restriction-modification system"/>
    <property type="evidence" value="ECO:0007669"/>
    <property type="project" value="UniProtKB-KW"/>
</dbReference>
<keyword evidence="2" id="KW-0680">Restriction system</keyword>
<dbReference type="Gene3D" id="3.90.220.20">
    <property type="entry name" value="DNA methylase specificity domains"/>
    <property type="match status" value="2"/>
</dbReference>
<dbReference type="AlphaFoldDB" id="A0A552X0X6"/>
<dbReference type="PANTHER" id="PTHR43140:SF1">
    <property type="entry name" value="TYPE I RESTRICTION ENZYME ECOKI SPECIFICITY SUBUNIT"/>
    <property type="match status" value="1"/>
</dbReference>
<comment type="similarity">
    <text evidence="1">Belongs to the type-I restriction system S methylase family.</text>
</comment>
<protein>
    <recommendedName>
        <fullName evidence="4">Type I restriction modification DNA specificity domain-containing protein</fullName>
    </recommendedName>
</protein>
<keyword evidence="3" id="KW-0238">DNA-binding</keyword>
<sequence length="415" mass="46867">MEQVLYKLPDGWKRVCVDDVCTKITDGAHKTPKYTDDGVPFLSVKDVNKGLIDFSNTRFVSQETHDDLYKRCNPERNDILYTKVGSTGVAKIVDTDREFSLFVSVALLKPKSELIDSKYFEYALNSPESYAQAQALTRGVANRNLVLKDIKSITFNFAPIKEQKRIVEKLDALLTRIDTAIEHLQESVTLADLLYASELNEIFNPRSLPINQNGIYELPHGWEWQELADVVVKTENLNPLKHADQIWTYIDISSVDRDRFAIKDPKEILGKDAPSRAKKHVQLNDVIFATTRPNLKNIALIRDEYSSPVASTGFCVLRANEKVLPAYLFYFVTTDFVQAQIEPYVGGASYPAITDGNLKKALIPIPGCEEQKRIVEKINSIGKLHVGLKEQLQFKITSLRQLKASILDSAFKGEL</sequence>
<feature type="domain" description="Type I restriction modification DNA specificity" evidence="4">
    <location>
        <begin position="9"/>
        <end position="179"/>
    </location>
</feature>
<organism evidence="5 6">
    <name type="scientific">Aliidiomarina halalkaliphila</name>
    <dbReference type="NCBI Taxonomy" id="2593535"/>
    <lineage>
        <taxon>Bacteria</taxon>
        <taxon>Pseudomonadati</taxon>
        <taxon>Pseudomonadota</taxon>
        <taxon>Gammaproteobacteria</taxon>
        <taxon>Alteromonadales</taxon>
        <taxon>Idiomarinaceae</taxon>
        <taxon>Aliidiomarina</taxon>
    </lineage>
</organism>
<evidence type="ECO:0000313" key="5">
    <source>
        <dbReference type="EMBL" id="TRW48708.1"/>
    </source>
</evidence>
<evidence type="ECO:0000256" key="1">
    <source>
        <dbReference type="ARBA" id="ARBA00010923"/>
    </source>
</evidence>
<dbReference type="CDD" id="cd17246">
    <property type="entry name" value="RMtype1_S_SonII-TRD2-CR2_like"/>
    <property type="match status" value="1"/>
</dbReference>
<dbReference type="InterPro" id="IPR000055">
    <property type="entry name" value="Restrct_endonuc_typeI_TRD"/>
</dbReference>
<keyword evidence="6" id="KW-1185">Reference proteome</keyword>
<dbReference type="RefSeq" id="WP_143235694.1">
    <property type="nucleotide sequence ID" value="NZ_VJWL01000002.1"/>
</dbReference>
<dbReference type="GO" id="GO:0003677">
    <property type="term" value="F:DNA binding"/>
    <property type="evidence" value="ECO:0007669"/>
    <property type="project" value="UniProtKB-KW"/>
</dbReference>